<keyword evidence="2" id="KW-0808">Transferase</keyword>
<protein>
    <submittedName>
        <fullName evidence="2">Bifunctional pyr operon transcriptional regulator/uracil phosphoribosyltransferase PyrR</fullName>
        <ecNumber evidence="2">2.4.2.9</ecNumber>
    </submittedName>
</protein>
<dbReference type="CDD" id="cd06223">
    <property type="entry name" value="PRTases_typeI"/>
    <property type="match status" value="1"/>
</dbReference>
<proteinExistence type="predicted"/>
<comment type="caution">
    <text evidence="2">The sequence shown here is derived from an EMBL/GenBank/DDBJ whole genome shotgun (WGS) entry which is preliminary data.</text>
</comment>
<dbReference type="InterPro" id="IPR050137">
    <property type="entry name" value="PyrR_bifunctional"/>
</dbReference>
<name>A0A831NTX7_9GAMM</name>
<feature type="domain" description="Phosphoribosyltransferase" evidence="1">
    <location>
        <begin position="2"/>
        <end position="125"/>
    </location>
</feature>
<sequence length="161" mass="18030">MARITQHHIKDRGINQPAMIGIHTGGVWIAQRLHQLMKIEVPIGQLDISFYRDDFTRIGMNPQVKPSQIPFAVEDRHIILVDDVIQSGRTIRAAMNEIFDFGRPASITLVTLIERNGRELPIQPDIIGLDPPLATDEHIRLRGPNPLILEISGAPGNRNSI</sequence>
<keyword evidence="2" id="KW-0328">Glycosyltransferase</keyword>
<dbReference type="Proteomes" id="UP000885822">
    <property type="component" value="Unassembled WGS sequence"/>
</dbReference>
<dbReference type="NCBIfam" id="NF003545">
    <property type="entry name" value="PRK05205.1-1"/>
    <property type="match status" value="1"/>
</dbReference>
<dbReference type="AlphaFoldDB" id="A0A831NTX7"/>
<dbReference type="Gene3D" id="3.40.50.2020">
    <property type="match status" value="1"/>
</dbReference>
<dbReference type="EMBL" id="DRCV01000265">
    <property type="protein sequence ID" value="HDK38542.1"/>
    <property type="molecule type" value="Genomic_DNA"/>
</dbReference>
<gene>
    <name evidence="2" type="primary">pyrR</name>
    <name evidence="2" type="ORF">ENG92_05955</name>
</gene>
<dbReference type="PANTHER" id="PTHR11608">
    <property type="entry name" value="BIFUNCTIONAL PROTEIN PYRR"/>
    <property type="match status" value="1"/>
</dbReference>
<evidence type="ECO:0000259" key="1">
    <source>
        <dbReference type="Pfam" id="PF00156"/>
    </source>
</evidence>
<dbReference type="GO" id="GO:0004845">
    <property type="term" value="F:uracil phosphoribosyltransferase activity"/>
    <property type="evidence" value="ECO:0007669"/>
    <property type="project" value="UniProtKB-EC"/>
</dbReference>
<dbReference type="Pfam" id="PF00156">
    <property type="entry name" value="Pribosyltran"/>
    <property type="match status" value="1"/>
</dbReference>
<accession>A0A831NTX7</accession>
<dbReference type="SUPFAM" id="SSF53271">
    <property type="entry name" value="PRTase-like"/>
    <property type="match status" value="1"/>
</dbReference>
<dbReference type="InterPro" id="IPR000836">
    <property type="entry name" value="PRTase_dom"/>
</dbReference>
<reference evidence="2" key="1">
    <citation type="journal article" date="2020" name="mSystems">
        <title>Genome- and Community-Level Interaction Insights into Carbon Utilization and Element Cycling Functions of Hydrothermarchaeota in Hydrothermal Sediment.</title>
        <authorList>
            <person name="Zhou Z."/>
            <person name="Liu Y."/>
            <person name="Xu W."/>
            <person name="Pan J."/>
            <person name="Luo Z.H."/>
            <person name="Li M."/>
        </authorList>
    </citation>
    <scope>NUCLEOTIDE SEQUENCE [LARGE SCALE GENOMIC DNA]</scope>
    <source>
        <strain evidence="2">HyVt-26</strain>
    </source>
</reference>
<dbReference type="PANTHER" id="PTHR11608:SF0">
    <property type="entry name" value="BIFUNCTIONAL PROTEIN PYRR"/>
    <property type="match status" value="1"/>
</dbReference>
<organism evidence="2">
    <name type="scientific">Thiolapillus brandeum</name>
    <dbReference type="NCBI Taxonomy" id="1076588"/>
    <lineage>
        <taxon>Bacteria</taxon>
        <taxon>Pseudomonadati</taxon>
        <taxon>Pseudomonadota</taxon>
        <taxon>Gammaproteobacteria</taxon>
        <taxon>Chromatiales</taxon>
        <taxon>Sedimenticolaceae</taxon>
        <taxon>Thiolapillus</taxon>
    </lineage>
</organism>
<dbReference type="EC" id="2.4.2.9" evidence="2"/>
<evidence type="ECO:0000313" key="2">
    <source>
        <dbReference type="EMBL" id="HDK38542.1"/>
    </source>
</evidence>
<dbReference type="InterPro" id="IPR029057">
    <property type="entry name" value="PRTase-like"/>
</dbReference>